<protein>
    <recommendedName>
        <fullName evidence="2">Enoyl reductase (ER) domain-containing protein</fullName>
    </recommendedName>
</protein>
<dbReference type="InterPro" id="IPR011032">
    <property type="entry name" value="GroES-like_sf"/>
</dbReference>
<sequence>MSSSTLPKCMRAWTFSSQGLPRDILSLDHSYPAPSPPAKSNLLIRVSCVGLNPGCYITMATIPPLVRRLLRGPTSPIAEGEFSGVIHLAGPAAPKEFAPGTPVFGCLPMMRLIAGEGTLAEYIVIPSSLVAVVPQSMSMVQAAGLSGAGQTALNMFSAVLVKEGDRILVNGGSGGVGTMVVQLAKAQGAYVVATCSGANAELVKGLGADQIVDYRTNKPLHKYLGLEYEKQPFDAIFDTIGTQDLFIYSPQYLKPNGTVVNVGNFEGPSMTVFRSFINTWLPVFLGGIPRNYLMISTTPNGNKAARLGQLVEEGKLRVVVDEIVEFEDVLRVSIASNKLEKWD</sequence>
<evidence type="ECO:0000259" key="2">
    <source>
        <dbReference type="SMART" id="SM00829"/>
    </source>
</evidence>
<dbReference type="InterPro" id="IPR013149">
    <property type="entry name" value="ADH-like_C"/>
</dbReference>
<dbReference type="HOGENOM" id="CLU_026673_3_3_1"/>
<dbReference type="InterPro" id="IPR050700">
    <property type="entry name" value="YIM1/Zinc_Alcohol_DH_Fams"/>
</dbReference>
<evidence type="ECO:0000256" key="1">
    <source>
        <dbReference type="ARBA" id="ARBA00023002"/>
    </source>
</evidence>
<name>A0A0C9UJD9_SPHS4</name>
<dbReference type="CDD" id="cd08267">
    <property type="entry name" value="MDR1"/>
    <property type="match status" value="1"/>
</dbReference>
<dbReference type="EMBL" id="KN837124">
    <property type="protein sequence ID" value="KIJ43183.1"/>
    <property type="molecule type" value="Genomic_DNA"/>
</dbReference>
<keyword evidence="4" id="KW-1185">Reference proteome</keyword>
<reference evidence="3 4" key="1">
    <citation type="submission" date="2014-06" db="EMBL/GenBank/DDBJ databases">
        <title>Evolutionary Origins and Diversification of the Mycorrhizal Mutualists.</title>
        <authorList>
            <consortium name="DOE Joint Genome Institute"/>
            <consortium name="Mycorrhizal Genomics Consortium"/>
            <person name="Kohler A."/>
            <person name="Kuo A."/>
            <person name="Nagy L.G."/>
            <person name="Floudas D."/>
            <person name="Copeland A."/>
            <person name="Barry K.W."/>
            <person name="Cichocki N."/>
            <person name="Veneault-Fourrey C."/>
            <person name="LaButti K."/>
            <person name="Lindquist E.A."/>
            <person name="Lipzen A."/>
            <person name="Lundell T."/>
            <person name="Morin E."/>
            <person name="Murat C."/>
            <person name="Riley R."/>
            <person name="Ohm R."/>
            <person name="Sun H."/>
            <person name="Tunlid A."/>
            <person name="Henrissat B."/>
            <person name="Grigoriev I.V."/>
            <person name="Hibbett D.S."/>
            <person name="Martin F."/>
        </authorList>
    </citation>
    <scope>NUCLEOTIDE SEQUENCE [LARGE SCALE GENOMIC DNA]</scope>
    <source>
        <strain evidence="3 4">SS14</strain>
    </source>
</reference>
<evidence type="ECO:0000313" key="3">
    <source>
        <dbReference type="EMBL" id="KIJ43183.1"/>
    </source>
</evidence>
<dbReference type="Proteomes" id="UP000054279">
    <property type="component" value="Unassembled WGS sequence"/>
</dbReference>
<dbReference type="GO" id="GO:0005739">
    <property type="term" value="C:mitochondrion"/>
    <property type="evidence" value="ECO:0007669"/>
    <property type="project" value="TreeGrafter"/>
</dbReference>
<dbReference type="PANTHER" id="PTHR11695:SF294">
    <property type="entry name" value="RETICULON-4-INTERACTING PROTEIN 1, MITOCHONDRIAL"/>
    <property type="match status" value="1"/>
</dbReference>
<dbReference type="GO" id="GO:0016491">
    <property type="term" value="F:oxidoreductase activity"/>
    <property type="evidence" value="ECO:0007669"/>
    <property type="project" value="UniProtKB-KW"/>
</dbReference>
<dbReference type="AlphaFoldDB" id="A0A0C9UJD9"/>
<evidence type="ECO:0000313" key="4">
    <source>
        <dbReference type="Proteomes" id="UP000054279"/>
    </source>
</evidence>
<accession>A0A0C9UJD9</accession>
<dbReference type="Pfam" id="PF00107">
    <property type="entry name" value="ADH_zinc_N"/>
    <property type="match status" value="1"/>
</dbReference>
<dbReference type="PROSITE" id="PS01162">
    <property type="entry name" value="QOR_ZETA_CRYSTAL"/>
    <property type="match status" value="1"/>
</dbReference>
<keyword evidence="1" id="KW-0560">Oxidoreductase</keyword>
<dbReference type="InterPro" id="IPR002364">
    <property type="entry name" value="Quin_OxRdtase/zeta-crystal_CS"/>
</dbReference>
<feature type="domain" description="Enoyl reductase (ER)" evidence="2">
    <location>
        <begin position="22"/>
        <end position="320"/>
    </location>
</feature>
<dbReference type="InterPro" id="IPR036291">
    <property type="entry name" value="NAD(P)-bd_dom_sf"/>
</dbReference>
<dbReference type="PANTHER" id="PTHR11695">
    <property type="entry name" value="ALCOHOL DEHYDROGENASE RELATED"/>
    <property type="match status" value="1"/>
</dbReference>
<organism evidence="3 4">
    <name type="scientific">Sphaerobolus stellatus (strain SS14)</name>
    <dbReference type="NCBI Taxonomy" id="990650"/>
    <lineage>
        <taxon>Eukaryota</taxon>
        <taxon>Fungi</taxon>
        <taxon>Dikarya</taxon>
        <taxon>Basidiomycota</taxon>
        <taxon>Agaricomycotina</taxon>
        <taxon>Agaricomycetes</taxon>
        <taxon>Phallomycetidae</taxon>
        <taxon>Geastrales</taxon>
        <taxon>Sphaerobolaceae</taxon>
        <taxon>Sphaerobolus</taxon>
    </lineage>
</organism>
<dbReference type="OrthoDB" id="3509362at2759"/>
<dbReference type="GO" id="GO:0008270">
    <property type="term" value="F:zinc ion binding"/>
    <property type="evidence" value="ECO:0007669"/>
    <property type="project" value="InterPro"/>
</dbReference>
<dbReference type="SMART" id="SM00829">
    <property type="entry name" value="PKS_ER"/>
    <property type="match status" value="1"/>
</dbReference>
<proteinExistence type="predicted"/>
<dbReference type="Gene3D" id="3.90.180.10">
    <property type="entry name" value="Medium-chain alcohol dehydrogenases, catalytic domain"/>
    <property type="match status" value="1"/>
</dbReference>
<dbReference type="SUPFAM" id="SSF50129">
    <property type="entry name" value="GroES-like"/>
    <property type="match status" value="1"/>
</dbReference>
<gene>
    <name evidence="3" type="ORF">M422DRAFT_170065</name>
</gene>
<dbReference type="InterPro" id="IPR020843">
    <property type="entry name" value="ER"/>
</dbReference>
<dbReference type="Gene3D" id="3.40.50.720">
    <property type="entry name" value="NAD(P)-binding Rossmann-like Domain"/>
    <property type="match status" value="1"/>
</dbReference>
<dbReference type="SUPFAM" id="SSF51735">
    <property type="entry name" value="NAD(P)-binding Rossmann-fold domains"/>
    <property type="match status" value="1"/>
</dbReference>